<evidence type="ECO:0000313" key="1">
    <source>
        <dbReference type="EMBL" id="SNS89351.1"/>
    </source>
</evidence>
<accession>A0A239I795</accession>
<keyword evidence="2" id="KW-1185">Reference proteome</keyword>
<protein>
    <submittedName>
        <fullName evidence="1">Uncharacterized protein</fullName>
    </submittedName>
</protein>
<dbReference type="Proteomes" id="UP000198327">
    <property type="component" value="Unassembled WGS sequence"/>
</dbReference>
<proteinExistence type="predicted"/>
<sequence length="52" mass="5929">MYNWVVQDAIVAFVNSLKPDFPRQEMLYQQGLTDFAHILSNLLTSLGYPPVS</sequence>
<gene>
    <name evidence="1" type="ORF">SAMN05421642_106253</name>
</gene>
<dbReference type="RefSeq" id="WP_176444269.1">
    <property type="nucleotide sequence ID" value="NZ_FZOW01000006.1"/>
</dbReference>
<evidence type="ECO:0000313" key="2">
    <source>
        <dbReference type="Proteomes" id="UP000198327"/>
    </source>
</evidence>
<organism evidence="1 2">
    <name type="scientific">Rhodococcoides kyotonense</name>
    <dbReference type="NCBI Taxonomy" id="398843"/>
    <lineage>
        <taxon>Bacteria</taxon>
        <taxon>Bacillati</taxon>
        <taxon>Actinomycetota</taxon>
        <taxon>Actinomycetes</taxon>
        <taxon>Mycobacteriales</taxon>
        <taxon>Nocardiaceae</taxon>
        <taxon>Rhodococcoides</taxon>
    </lineage>
</organism>
<dbReference type="AlphaFoldDB" id="A0A239I795"/>
<name>A0A239I795_9NOCA</name>
<dbReference type="EMBL" id="FZOW01000006">
    <property type="protein sequence ID" value="SNS89351.1"/>
    <property type="molecule type" value="Genomic_DNA"/>
</dbReference>
<reference evidence="2" key="1">
    <citation type="submission" date="2017-06" db="EMBL/GenBank/DDBJ databases">
        <authorList>
            <person name="Varghese N."/>
            <person name="Submissions S."/>
        </authorList>
    </citation>
    <scope>NUCLEOTIDE SEQUENCE [LARGE SCALE GENOMIC DNA]</scope>
    <source>
        <strain evidence="2">JCM 23211</strain>
    </source>
</reference>